<keyword evidence="8" id="KW-1185">Reference proteome</keyword>
<dbReference type="InterPro" id="IPR027417">
    <property type="entry name" value="P-loop_NTPase"/>
</dbReference>
<dbReference type="GO" id="GO:0016301">
    <property type="term" value="F:kinase activity"/>
    <property type="evidence" value="ECO:0007669"/>
    <property type="project" value="UniProtKB-KW"/>
</dbReference>
<keyword evidence="4" id="KW-0067">ATP-binding</keyword>
<dbReference type="KEGG" id="aser:Asera_18320"/>
<reference evidence="7" key="1">
    <citation type="submission" date="2020-08" db="EMBL/GenBank/DDBJ databases">
        <title>Whole genome shotgun sequence of Actinocatenispora sera NBRC 101916.</title>
        <authorList>
            <person name="Komaki H."/>
            <person name="Tamura T."/>
        </authorList>
    </citation>
    <scope>NUCLEOTIDE SEQUENCE</scope>
    <source>
        <strain evidence="7">NBRC 101916</strain>
    </source>
</reference>
<evidence type="ECO:0000256" key="1">
    <source>
        <dbReference type="ARBA" id="ARBA00022679"/>
    </source>
</evidence>
<proteinExistence type="predicted"/>
<dbReference type="SUPFAM" id="SSF52540">
    <property type="entry name" value="P-loop containing nucleoside triphosphate hydrolases"/>
    <property type="match status" value="1"/>
</dbReference>
<evidence type="ECO:0000313" key="7">
    <source>
        <dbReference type="EMBL" id="BCJ27724.1"/>
    </source>
</evidence>
<dbReference type="EMBL" id="AP023354">
    <property type="protein sequence ID" value="BCJ27724.1"/>
    <property type="molecule type" value="Genomic_DNA"/>
</dbReference>
<dbReference type="Pfam" id="PF07931">
    <property type="entry name" value="CPT"/>
    <property type="match status" value="1"/>
</dbReference>
<dbReference type="PROSITE" id="PS01075">
    <property type="entry name" value="ACETATE_KINASE_1"/>
    <property type="match status" value="1"/>
</dbReference>
<dbReference type="Proteomes" id="UP000680750">
    <property type="component" value="Chromosome"/>
</dbReference>
<gene>
    <name evidence="7" type="ORF">Asera_18320</name>
</gene>
<dbReference type="InterPro" id="IPR023865">
    <property type="entry name" value="Aliphatic_acid_kinase_CS"/>
</dbReference>
<dbReference type="AlphaFoldDB" id="A0A810KXA8"/>
<keyword evidence="2" id="KW-0547">Nucleotide-binding</keyword>
<evidence type="ECO:0000256" key="2">
    <source>
        <dbReference type="ARBA" id="ARBA00022741"/>
    </source>
</evidence>
<keyword evidence="3" id="KW-0418">Kinase</keyword>
<dbReference type="Gene3D" id="3.40.50.300">
    <property type="entry name" value="P-loop containing nucleotide triphosphate hydrolases"/>
    <property type="match status" value="1"/>
</dbReference>
<dbReference type="GO" id="GO:0005524">
    <property type="term" value="F:ATP binding"/>
    <property type="evidence" value="ECO:0007669"/>
    <property type="project" value="UniProtKB-KW"/>
</dbReference>
<sequence>MDVIFLNGGSSSGKSTIARAVQALLPEPWLAFGVDTFVAALPETGGGIEFGPDGEIVVGPEFRRLEEFWMAGLAAMAAAGAHLIVDEVLLSGGAGQDRWRSALAGLDVLWVGVRCDPVVAAAREAARGDRIGGMAADQARRVHAGMAYDLVVDTTATDPDACARHVVAALKSAS</sequence>
<name>A0A810KXA8_9ACTN</name>
<feature type="binding site" evidence="6">
    <location>
        <begin position="8"/>
        <end position="15"/>
    </location>
    <ligand>
        <name>ATP</name>
        <dbReference type="ChEBI" id="CHEBI:30616"/>
    </ligand>
</feature>
<dbReference type="GO" id="GO:0016774">
    <property type="term" value="F:phosphotransferase activity, carboxyl group as acceptor"/>
    <property type="evidence" value="ECO:0007669"/>
    <property type="project" value="InterPro"/>
</dbReference>
<dbReference type="InterPro" id="IPR012853">
    <property type="entry name" value="CPT"/>
</dbReference>
<dbReference type="RefSeq" id="WP_211255591.1">
    <property type="nucleotide sequence ID" value="NZ_AP023354.1"/>
</dbReference>
<keyword evidence="1" id="KW-0808">Transferase</keyword>
<evidence type="ECO:0000256" key="3">
    <source>
        <dbReference type="ARBA" id="ARBA00022777"/>
    </source>
</evidence>
<feature type="active site" evidence="5">
    <location>
        <position position="35"/>
    </location>
</feature>
<accession>A0A810KXA8</accession>
<evidence type="ECO:0000256" key="4">
    <source>
        <dbReference type="ARBA" id="ARBA00022840"/>
    </source>
</evidence>
<dbReference type="PIRSF" id="PIRSF007531">
    <property type="entry name" value="CPT"/>
    <property type="match status" value="1"/>
</dbReference>
<evidence type="ECO:0000256" key="5">
    <source>
        <dbReference type="PIRSR" id="PIRSR007531-1"/>
    </source>
</evidence>
<organism evidence="7 8">
    <name type="scientific">Actinocatenispora sera</name>
    <dbReference type="NCBI Taxonomy" id="390989"/>
    <lineage>
        <taxon>Bacteria</taxon>
        <taxon>Bacillati</taxon>
        <taxon>Actinomycetota</taxon>
        <taxon>Actinomycetes</taxon>
        <taxon>Micromonosporales</taxon>
        <taxon>Micromonosporaceae</taxon>
        <taxon>Actinocatenispora</taxon>
    </lineage>
</organism>
<evidence type="ECO:0000256" key="6">
    <source>
        <dbReference type="PIRSR" id="PIRSR007531-2"/>
    </source>
</evidence>
<evidence type="ECO:0000313" key="8">
    <source>
        <dbReference type="Proteomes" id="UP000680750"/>
    </source>
</evidence>
<protein>
    <submittedName>
        <fullName evidence="7">Putative O-phosphotransferase</fullName>
    </submittedName>
</protein>